<keyword evidence="2" id="KW-0963">Cytoplasm</keyword>
<evidence type="ECO:0000259" key="5">
    <source>
        <dbReference type="Pfam" id="PF01814"/>
    </source>
</evidence>
<comment type="subcellular location">
    <subcellularLocation>
        <location evidence="1">Cytoplasm</location>
    </subcellularLocation>
</comment>
<feature type="domain" description="Hemerythrin-like" evidence="5">
    <location>
        <begin position="85"/>
        <end position="232"/>
    </location>
</feature>
<dbReference type="InterPro" id="IPR012312">
    <property type="entry name" value="Hemerythrin-like"/>
</dbReference>
<name>A0A1M6ETG7_9CLOT</name>
<dbReference type="Proteomes" id="UP000184080">
    <property type="component" value="Unassembled WGS sequence"/>
</dbReference>
<accession>A0A1M6ETG7</accession>
<dbReference type="OrthoDB" id="9797132at2"/>
<evidence type="ECO:0000313" key="6">
    <source>
        <dbReference type="EMBL" id="SHI88650.1"/>
    </source>
</evidence>
<evidence type="ECO:0000313" key="7">
    <source>
        <dbReference type="Proteomes" id="UP000184080"/>
    </source>
</evidence>
<proteinExistence type="predicted"/>
<dbReference type="Pfam" id="PF04405">
    <property type="entry name" value="ScdA_N"/>
    <property type="match status" value="1"/>
</dbReference>
<dbReference type="PANTHER" id="PTHR36438:SF1">
    <property type="entry name" value="IRON-SULFUR CLUSTER REPAIR PROTEIN YTFE"/>
    <property type="match status" value="1"/>
</dbReference>
<organism evidence="6 7">
    <name type="scientific">Clostridium amylolyticum</name>
    <dbReference type="NCBI Taxonomy" id="1121298"/>
    <lineage>
        <taxon>Bacteria</taxon>
        <taxon>Bacillati</taxon>
        <taxon>Bacillota</taxon>
        <taxon>Clostridia</taxon>
        <taxon>Eubacteriales</taxon>
        <taxon>Clostridiaceae</taxon>
        <taxon>Clostridium</taxon>
    </lineage>
</organism>
<dbReference type="SUPFAM" id="SSF140683">
    <property type="entry name" value="SP0561-like"/>
    <property type="match status" value="1"/>
</dbReference>
<evidence type="ECO:0000256" key="2">
    <source>
        <dbReference type="ARBA" id="ARBA00022490"/>
    </source>
</evidence>
<dbReference type="Gene3D" id="1.10.3910.10">
    <property type="entry name" value="SP0561-like"/>
    <property type="match status" value="1"/>
</dbReference>
<keyword evidence="7" id="KW-1185">Reference proteome</keyword>
<dbReference type="Pfam" id="PF01814">
    <property type="entry name" value="Hemerythrin"/>
    <property type="match status" value="1"/>
</dbReference>
<dbReference type="STRING" id="1121298.SAMN05444401_1684"/>
<evidence type="ECO:0000256" key="4">
    <source>
        <dbReference type="ARBA" id="ARBA00023004"/>
    </source>
</evidence>
<dbReference type="GO" id="GO:0005737">
    <property type="term" value="C:cytoplasm"/>
    <property type="evidence" value="ECO:0007669"/>
    <property type="project" value="UniProtKB-SubCell"/>
</dbReference>
<reference evidence="6 7" key="1">
    <citation type="submission" date="2016-11" db="EMBL/GenBank/DDBJ databases">
        <authorList>
            <person name="Jaros S."/>
            <person name="Januszkiewicz K."/>
            <person name="Wedrychowicz H."/>
        </authorList>
    </citation>
    <scope>NUCLEOTIDE SEQUENCE [LARGE SCALE GENOMIC DNA]</scope>
    <source>
        <strain evidence="6 7">DSM 21864</strain>
    </source>
</reference>
<dbReference type="GO" id="GO:0046872">
    <property type="term" value="F:metal ion binding"/>
    <property type="evidence" value="ECO:0007669"/>
    <property type="project" value="UniProtKB-KW"/>
</dbReference>
<dbReference type="AlphaFoldDB" id="A0A1M6ETG7"/>
<dbReference type="Gene3D" id="1.20.120.520">
    <property type="entry name" value="nmb1532 protein domain like"/>
    <property type="match status" value="1"/>
</dbReference>
<dbReference type="PANTHER" id="PTHR36438">
    <property type="entry name" value="IRON-SULFUR CLUSTER REPAIR PROTEIN YTFE"/>
    <property type="match status" value="1"/>
</dbReference>
<evidence type="ECO:0000256" key="1">
    <source>
        <dbReference type="ARBA" id="ARBA00004496"/>
    </source>
</evidence>
<dbReference type="RefSeq" id="WP_073005471.1">
    <property type="nucleotide sequence ID" value="NZ_FQZO01000002.1"/>
</dbReference>
<evidence type="ECO:0000256" key="3">
    <source>
        <dbReference type="ARBA" id="ARBA00022723"/>
    </source>
</evidence>
<protein>
    <submittedName>
        <fullName evidence="6">Regulator of cell morphogenesis and NO signaling</fullName>
    </submittedName>
</protein>
<keyword evidence="3" id="KW-0479">Metal-binding</keyword>
<dbReference type="InterPro" id="IPR019903">
    <property type="entry name" value="RIC_family"/>
</dbReference>
<dbReference type="InterPro" id="IPR038062">
    <property type="entry name" value="ScdA-like_N_sf"/>
</dbReference>
<gene>
    <name evidence="6" type="ORF">SAMN05444401_1684</name>
</gene>
<sequence length="232" mass="27156">MTNLIESKQKLGEIVSIFPASSEIFNKYKIDYCCGGHDTLGEALTEKNLSEDDIILELNEAYGKFIDSNSEYKDWRKENPLDIMDHIIFTHHDYTKKELKEIDSLLFKILKVHFSHHGEELLKLHRLFGTLKMELEEHLIKEEENLFPLMEKYFTSKDAAALEEINQFILDTEDEHDVAGDILKEIEKVTNDFKAPEDACNTYRLVYSKLNALEKDLFTHIYLENTVLFEMI</sequence>
<keyword evidence="4" id="KW-0408">Iron</keyword>
<dbReference type="EMBL" id="FQZO01000002">
    <property type="protein sequence ID" value="SHI88650.1"/>
    <property type="molecule type" value="Genomic_DNA"/>
</dbReference>
<dbReference type="NCBIfam" id="TIGR03652">
    <property type="entry name" value="FeS_repair_RIC"/>
    <property type="match status" value="1"/>
</dbReference>